<dbReference type="InterPro" id="IPR036388">
    <property type="entry name" value="WH-like_DNA-bd_sf"/>
</dbReference>
<feature type="domain" description="HTH arsR-type" evidence="4">
    <location>
        <begin position="17"/>
        <end position="114"/>
    </location>
</feature>
<dbReference type="InterPro" id="IPR011991">
    <property type="entry name" value="ArsR-like_HTH"/>
</dbReference>
<reference evidence="5 6" key="1">
    <citation type="journal article" date="2015" name="Genome Announc.">
        <title>Expanding the biotechnology potential of lactobacilli through comparative genomics of 213 strains and associated genera.</title>
        <authorList>
            <person name="Sun Z."/>
            <person name="Harris H.M."/>
            <person name="McCann A."/>
            <person name="Guo C."/>
            <person name="Argimon S."/>
            <person name="Zhang W."/>
            <person name="Yang X."/>
            <person name="Jeffery I.B."/>
            <person name="Cooney J.C."/>
            <person name="Kagawa T.F."/>
            <person name="Liu W."/>
            <person name="Song Y."/>
            <person name="Salvetti E."/>
            <person name="Wrobel A."/>
            <person name="Rasinkangas P."/>
            <person name="Parkhill J."/>
            <person name="Rea M.C."/>
            <person name="O'Sullivan O."/>
            <person name="Ritari J."/>
            <person name="Douillard F.P."/>
            <person name="Paul Ross R."/>
            <person name="Yang R."/>
            <person name="Briner A.E."/>
            <person name="Felis G.E."/>
            <person name="de Vos W.M."/>
            <person name="Barrangou R."/>
            <person name="Klaenhammer T.R."/>
            <person name="Caufield P.W."/>
            <person name="Cui Y."/>
            <person name="Zhang H."/>
            <person name="O'Toole P.W."/>
        </authorList>
    </citation>
    <scope>NUCLEOTIDE SEQUENCE [LARGE SCALE GENOMIC DNA]</scope>
    <source>
        <strain evidence="5 6">DSM 16991</strain>
    </source>
</reference>
<dbReference type="PATRIC" id="fig|1122147.4.peg.2180"/>
<dbReference type="PRINTS" id="PR00778">
    <property type="entry name" value="HTHARSR"/>
</dbReference>
<organism evidence="5 6">
    <name type="scientific">Schleiferilactobacillus harbinensis DSM 16991</name>
    <dbReference type="NCBI Taxonomy" id="1122147"/>
    <lineage>
        <taxon>Bacteria</taxon>
        <taxon>Bacillati</taxon>
        <taxon>Bacillota</taxon>
        <taxon>Bacilli</taxon>
        <taxon>Lactobacillales</taxon>
        <taxon>Lactobacillaceae</taxon>
        <taxon>Schleiferilactobacillus</taxon>
    </lineage>
</organism>
<dbReference type="Proteomes" id="UP000050949">
    <property type="component" value="Unassembled WGS sequence"/>
</dbReference>
<evidence type="ECO:0000313" key="5">
    <source>
        <dbReference type="EMBL" id="KRM28147.1"/>
    </source>
</evidence>
<evidence type="ECO:0000256" key="3">
    <source>
        <dbReference type="ARBA" id="ARBA00023163"/>
    </source>
</evidence>
<dbReference type="RefSeq" id="WP_051225300.1">
    <property type="nucleotide sequence ID" value="NZ_AUEH01000024.1"/>
</dbReference>
<dbReference type="AlphaFoldDB" id="A0A0R1XN75"/>
<keyword evidence="3" id="KW-0804">Transcription</keyword>
<evidence type="ECO:0000256" key="2">
    <source>
        <dbReference type="ARBA" id="ARBA00023125"/>
    </source>
</evidence>
<evidence type="ECO:0000259" key="4">
    <source>
        <dbReference type="PROSITE" id="PS50987"/>
    </source>
</evidence>
<sequence>MAKKKSKAEQVKKIQERTAAEFRSDIGHLNALASPARQKLLLLLGDKSDHGLTVNELADEIKMSQPATSHHLKILKDIGMIDAYKEKNKVYYYLTLDDTIKRLQAIHDVLQDRVQFIERPGDKNTQ</sequence>
<dbReference type="CDD" id="cd00090">
    <property type="entry name" value="HTH_ARSR"/>
    <property type="match status" value="1"/>
</dbReference>
<accession>A0A0R1XN75</accession>
<dbReference type="GO" id="GO:0003700">
    <property type="term" value="F:DNA-binding transcription factor activity"/>
    <property type="evidence" value="ECO:0007669"/>
    <property type="project" value="InterPro"/>
</dbReference>
<dbReference type="InterPro" id="IPR001845">
    <property type="entry name" value="HTH_ArsR_DNA-bd_dom"/>
</dbReference>
<dbReference type="NCBIfam" id="NF033788">
    <property type="entry name" value="HTH_metalloreg"/>
    <property type="match status" value="1"/>
</dbReference>
<proteinExistence type="predicted"/>
<dbReference type="Pfam" id="PF01022">
    <property type="entry name" value="HTH_5"/>
    <property type="match status" value="1"/>
</dbReference>
<dbReference type="InterPro" id="IPR036390">
    <property type="entry name" value="WH_DNA-bd_sf"/>
</dbReference>
<dbReference type="PROSITE" id="PS50987">
    <property type="entry name" value="HTH_ARSR_2"/>
    <property type="match status" value="1"/>
</dbReference>
<comment type="caution">
    <text evidence="5">The sequence shown here is derived from an EMBL/GenBank/DDBJ whole genome shotgun (WGS) entry which is preliminary data.</text>
</comment>
<keyword evidence="2" id="KW-0238">DNA-binding</keyword>
<dbReference type="SUPFAM" id="SSF46785">
    <property type="entry name" value="Winged helix' DNA-binding domain"/>
    <property type="match status" value="1"/>
</dbReference>
<gene>
    <name evidence="5" type="ORF">FC91_GL002107</name>
</gene>
<protein>
    <recommendedName>
        <fullName evidence="4">HTH arsR-type domain-containing protein</fullName>
    </recommendedName>
</protein>
<dbReference type="GO" id="GO:0003677">
    <property type="term" value="F:DNA binding"/>
    <property type="evidence" value="ECO:0007669"/>
    <property type="project" value="UniProtKB-KW"/>
</dbReference>
<dbReference type="SMART" id="SM00418">
    <property type="entry name" value="HTH_ARSR"/>
    <property type="match status" value="1"/>
</dbReference>
<dbReference type="PANTHER" id="PTHR43132:SF2">
    <property type="entry name" value="ARSENICAL RESISTANCE OPERON REPRESSOR ARSR-RELATED"/>
    <property type="match status" value="1"/>
</dbReference>
<dbReference type="PANTHER" id="PTHR43132">
    <property type="entry name" value="ARSENICAL RESISTANCE OPERON REPRESSOR ARSR-RELATED"/>
    <property type="match status" value="1"/>
</dbReference>
<dbReference type="Gene3D" id="1.10.10.10">
    <property type="entry name" value="Winged helix-like DNA-binding domain superfamily/Winged helix DNA-binding domain"/>
    <property type="match status" value="1"/>
</dbReference>
<keyword evidence="1" id="KW-0805">Transcription regulation</keyword>
<name>A0A0R1XN75_9LACO</name>
<dbReference type="EMBL" id="AZFW01000036">
    <property type="protein sequence ID" value="KRM28147.1"/>
    <property type="molecule type" value="Genomic_DNA"/>
</dbReference>
<dbReference type="eggNOG" id="COG0640">
    <property type="taxonomic scope" value="Bacteria"/>
</dbReference>
<evidence type="ECO:0000313" key="6">
    <source>
        <dbReference type="Proteomes" id="UP000050949"/>
    </source>
</evidence>
<dbReference type="OrthoDB" id="9798835at2"/>
<evidence type="ECO:0000256" key="1">
    <source>
        <dbReference type="ARBA" id="ARBA00023015"/>
    </source>
</evidence>
<dbReference type="InterPro" id="IPR051011">
    <property type="entry name" value="Metal_resp_trans_reg"/>
</dbReference>